<dbReference type="PANTHER" id="PTHR43245">
    <property type="entry name" value="BIFUNCTIONAL POLYMYXIN RESISTANCE PROTEIN ARNA"/>
    <property type="match status" value="1"/>
</dbReference>
<proteinExistence type="inferred from homology"/>
<dbReference type="EMBL" id="HBHR01011802">
    <property type="protein sequence ID" value="CAD9863175.1"/>
    <property type="molecule type" value="Transcribed_RNA"/>
</dbReference>
<keyword evidence="3" id="KW-0472">Membrane</keyword>
<evidence type="ECO:0000259" key="4">
    <source>
        <dbReference type="Pfam" id="PF01073"/>
    </source>
</evidence>
<accession>A0A7S2UZ88</accession>
<dbReference type="Gene3D" id="3.40.50.720">
    <property type="entry name" value="NAD(P)-binding Rossmann-like Domain"/>
    <property type="match status" value="1"/>
</dbReference>
<comment type="similarity">
    <text evidence="1 3">Belongs to the 3-beta-HSD family.</text>
</comment>
<dbReference type="PANTHER" id="PTHR43245:SF51">
    <property type="entry name" value="SHORT CHAIN DEHYDROGENASE_REDUCTASE FAMILY 42E, MEMBER 2"/>
    <property type="match status" value="1"/>
</dbReference>
<evidence type="ECO:0000256" key="2">
    <source>
        <dbReference type="ARBA" id="ARBA00023002"/>
    </source>
</evidence>
<name>A0A7S2UZ88_9STRA</name>
<reference evidence="5" key="1">
    <citation type="submission" date="2021-01" db="EMBL/GenBank/DDBJ databases">
        <authorList>
            <person name="Corre E."/>
            <person name="Pelletier E."/>
            <person name="Niang G."/>
            <person name="Scheremetjew M."/>
            <person name="Finn R."/>
            <person name="Kale V."/>
            <person name="Holt S."/>
            <person name="Cochrane G."/>
            <person name="Meng A."/>
            <person name="Brown T."/>
            <person name="Cohen L."/>
        </authorList>
    </citation>
    <scope>NUCLEOTIDE SEQUENCE</scope>
    <source>
        <strain evidence="5">CCMP1661</strain>
    </source>
</reference>
<evidence type="ECO:0000256" key="3">
    <source>
        <dbReference type="RuleBase" id="RU004475"/>
    </source>
</evidence>
<feature type="transmembrane region" description="Helical" evidence="3">
    <location>
        <begin position="270"/>
        <end position="291"/>
    </location>
</feature>
<dbReference type="InterPro" id="IPR036291">
    <property type="entry name" value="NAD(P)-bd_dom_sf"/>
</dbReference>
<feature type="domain" description="3-beta hydroxysteroid dehydrogenase/isomerase" evidence="4">
    <location>
        <begin position="9"/>
        <end position="254"/>
    </location>
</feature>
<keyword evidence="3" id="KW-1133">Transmembrane helix</keyword>
<dbReference type="GO" id="GO:0016616">
    <property type="term" value="F:oxidoreductase activity, acting on the CH-OH group of donors, NAD or NADP as acceptor"/>
    <property type="evidence" value="ECO:0007669"/>
    <property type="project" value="InterPro"/>
</dbReference>
<dbReference type="InterPro" id="IPR002225">
    <property type="entry name" value="3Beta_OHSteriod_DH/Estase"/>
</dbReference>
<evidence type="ECO:0000256" key="1">
    <source>
        <dbReference type="ARBA" id="ARBA00009219"/>
    </source>
</evidence>
<dbReference type="AlphaFoldDB" id="A0A7S2UZ88"/>
<keyword evidence="2 3" id="KW-0560">Oxidoreductase</keyword>
<gene>
    <name evidence="5" type="ORF">FJAP1339_LOCUS5708</name>
</gene>
<organism evidence="5">
    <name type="scientific">Fibrocapsa japonica</name>
    <dbReference type="NCBI Taxonomy" id="94617"/>
    <lineage>
        <taxon>Eukaryota</taxon>
        <taxon>Sar</taxon>
        <taxon>Stramenopiles</taxon>
        <taxon>Ochrophyta</taxon>
        <taxon>Raphidophyceae</taxon>
        <taxon>Chattonellales</taxon>
        <taxon>Chattonellaceae</taxon>
        <taxon>Fibrocapsa</taxon>
    </lineage>
</organism>
<keyword evidence="3" id="KW-0812">Transmembrane</keyword>
<dbReference type="SUPFAM" id="SSF51735">
    <property type="entry name" value="NAD(P)-binding Rossmann-fold domains"/>
    <property type="match status" value="1"/>
</dbReference>
<sequence>MGVQGINCVVTGGTGFVGQRLVEMLVERGAAHVVSFDVRPKPEDALESKKITYVQGDISKASDVNDAVKAAGTTIHCVWHIAALVGPYHQKDAYMAVNYKGTLNVIQACRQFKVGRLVMSSSPSTRFDGNDIEGLGVEDLKIPDKFVQIYAETKAMGEKACRDACCDTLMTVAIAPHQVYGPRDSLFLNNLLHPIGNGKLRIFGSGKNMVSFCHVDNYCHGLILGYDALHKGSPALGRFYIVTDGPPQQFWKVIDQAGVAMGFRSLWTKFHLPIMLLMVLAHICDFLGMLLNRKFKLTPFSVKMLTIHRYFDIEAAKKDLKYEPLIEFDKGWLETIDWFKQNWLPKQKF</sequence>
<protein>
    <recommendedName>
        <fullName evidence="4">3-beta hydroxysteroid dehydrogenase/isomerase domain-containing protein</fullName>
    </recommendedName>
</protein>
<dbReference type="InterPro" id="IPR050177">
    <property type="entry name" value="Lipid_A_modif_metabolic_enz"/>
</dbReference>
<dbReference type="GO" id="GO:0006694">
    <property type="term" value="P:steroid biosynthetic process"/>
    <property type="evidence" value="ECO:0007669"/>
    <property type="project" value="InterPro"/>
</dbReference>
<evidence type="ECO:0000313" key="5">
    <source>
        <dbReference type="EMBL" id="CAD9863175.1"/>
    </source>
</evidence>
<dbReference type="Pfam" id="PF01073">
    <property type="entry name" value="3Beta_HSD"/>
    <property type="match status" value="1"/>
</dbReference>